<organism evidence="2 3">
    <name type="scientific">Actinomadura fulvescens</name>
    <dbReference type="NCBI Taxonomy" id="46160"/>
    <lineage>
        <taxon>Bacteria</taxon>
        <taxon>Bacillati</taxon>
        <taxon>Actinomycetota</taxon>
        <taxon>Actinomycetes</taxon>
        <taxon>Streptosporangiales</taxon>
        <taxon>Thermomonosporaceae</taxon>
        <taxon>Actinomadura</taxon>
    </lineage>
</organism>
<evidence type="ECO:0008006" key="4">
    <source>
        <dbReference type="Google" id="ProtNLM"/>
    </source>
</evidence>
<keyword evidence="3" id="KW-1185">Reference proteome</keyword>
<name>A0ABN3PC74_9ACTN</name>
<dbReference type="EMBL" id="BAAATD010000001">
    <property type="protein sequence ID" value="GAA2572451.1"/>
    <property type="molecule type" value="Genomic_DNA"/>
</dbReference>
<keyword evidence="1" id="KW-0732">Signal</keyword>
<proteinExistence type="predicted"/>
<feature type="chain" id="PRO_5045983974" description="DUF995 domain-containing protein" evidence="1">
    <location>
        <begin position="23"/>
        <end position="137"/>
    </location>
</feature>
<protein>
    <recommendedName>
        <fullName evidence="4">DUF995 domain-containing protein</fullName>
    </recommendedName>
</protein>
<gene>
    <name evidence="2" type="ORF">GCM10010411_00040</name>
</gene>
<reference evidence="2 3" key="1">
    <citation type="journal article" date="2019" name="Int. J. Syst. Evol. Microbiol.">
        <title>The Global Catalogue of Microorganisms (GCM) 10K type strain sequencing project: providing services to taxonomists for standard genome sequencing and annotation.</title>
        <authorList>
            <consortium name="The Broad Institute Genomics Platform"/>
            <consortium name="The Broad Institute Genome Sequencing Center for Infectious Disease"/>
            <person name="Wu L."/>
            <person name="Ma J."/>
        </authorList>
    </citation>
    <scope>NUCLEOTIDE SEQUENCE [LARGE SCALE GENOMIC DNA]</scope>
    <source>
        <strain evidence="2 3">JCM 6833</strain>
    </source>
</reference>
<comment type="caution">
    <text evidence="2">The sequence shown here is derived from an EMBL/GenBank/DDBJ whole genome shotgun (WGS) entry which is preliminary data.</text>
</comment>
<evidence type="ECO:0000256" key="1">
    <source>
        <dbReference type="SAM" id="SignalP"/>
    </source>
</evidence>
<feature type="signal peptide" evidence="1">
    <location>
        <begin position="1"/>
        <end position="22"/>
    </location>
</feature>
<sequence length="137" mass="14954">MKKLLIAAVASVAFAPVLSASAQATTAPAAAPVVQAPHASVETDTAKAAHTKVIFIRRSGCTWIAKSSHNGAHTRKIQGSCEGHSWIYVQTTTGWKSGWRHGRFSAGVSMYERKGMGKVKYSWHKTRRNETARLIRH</sequence>
<evidence type="ECO:0000313" key="3">
    <source>
        <dbReference type="Proteomes" id="UP001501509"/>
    </source>
</evidence>
<dbReference type="RefSeq" id="WP_344536438.1">
    <property type="nucleotide sequence ID" value="NZ_BAAATD010000001.1"/>
</dbReference>
<dbReference type="Proteomes" id="UP001501509">
    <property type="component" value="Unassembled WGS sequence"/>
</dbReference>
<accession>A0ABN3PC74</accession>
<evidence type="ECO:0000313" key="2">
    <source>
        <dbReference type="EMBL" id="GAA2572451.1"/>
    </source>
</evidence>